<dbReference type="Gene3D" id="3.60.110.10">
    <property type="entry name" value="Carbon-nitrogen hydrolase"/>
    <property type="match status" value="1"/>
</dbReference>
<proteinExistence type="predicted"/>
<dbReference type="EMBL" id="JARJGR010000730">
    <property type="protein sequence ID" value="MDF3636692.1"/>
    <property type="molecule type" value="Genomic_DNA"/>
</dbReference>
<evidence type="ECO:0000313" key="2">
    <source>
        <dbReference type="Proteomes" id="UP001215180"/>
    </source>
</evidence>
<organism evidence="1 2">
    <name type="scientific">Enterobacter cloacae</name>
    <dbReference type="NCBI Taxonomy" id="550"/>
    <lineage>
        <taxon>Bacteria</taxon>
        <taxon>Pseudomonadati</taxon>
        <taxon>Pseudomonadota</taxon>
        <taxon>Gammaproteobacteria</taxon>
        <taxon>Enterobacterales</taxon>
        <taxon>Enterobacteriaceae</taxon>
        <taxon>Enterobacter</taxon>
        <taxon>Enterobacter cloacae complex</taxon>
    </lineage>
</organism>
<keyword evidence="1" id="KW-0548">Nucleotidyltransferase</keyword>
<comment type="caution">
    <text evidence="1">The sequence shown here is derived from an EMBL/GenBank/DDBJ whole genome shotgun (WGS) entry which is preliminary data.</text>
</comment>
<accession>A0AAW6NKT1</accession>
<dbReference type="AlphaFoldDB" id="A0AAW6NKT1"/>
<keyword evidence="1" id="KW-0695">RNA-directed DNA polymerase</keyword>
<dbReference type="InterPro" id="IPR036526">
    <property type="entry name" value="C-N_Hydrolase_sf"/>
</dbReference>
<name>A0AAW6NKT1_ENTCL</name>
<dbReference type="SUPFAM" id="SSF56317">
    <property type="entry name" value="Carbon-nitrogen hydrolase"/>
    <property type="match status" value="1"/>
</dbReference>
<dbReference type="GO" id="GO:0003964">
    <property type="term" value="F:RNA-directed DNA polymerase activity"/>
    <property type="evidence" value="ECO:0007669"/>
    <property type="project" value="UniProtKB-KW"/>
</dbReference>
<feature type="non-terminal residue" evidence="1">
    <location>
        <position position="1"/>
    </location>
</feature>
<reference evidence="1" key="1">
    <citation type="submission" date="2023-03" db="EMBL/GenBank/DDBJ databases">
        <title>A Study on Prevalence and Characterization of Enterobacter cloacae strains in China.</title>
        <authorList>
            <person name="Zheng Z."/>
        </authorList>
    </citation>
    <scope>NUCLEOTIDE SEQUENCE</scope>
    <source>
        <strain evidence="1">EC77</strain>
    </source>
</reference>
<sequence length="152" mass="17383">PATQWTQPPVVQHGDFRFAMMICSELTNIRYRADLRGKVDALFVPEWNPDTDTFNALVESAALDIHAYIIQCNNRLYGDSRIRAPYKERYQRDLMRVKGGNHDYCITGEIDITALRQFQSSHRSPGKPFKPVPDGFALDMAYSRKESPKGDS</sequence>
<protein>
    <submittedName>
        <fullName evidence="1">Reverse transcriptase</fullName>
    </submittedName>
</protein>
<keyword evidence="1" id="KW-0808">Transferase</keyword>
<gene>
    <name evidence="1" type="ORF">P3S46_05650</name>
</gene>
<evidence type="ECO:0000313" key="1">
    <source>
        <dbReference type="EMBL" id="MDF3636692.1"/>
    </source>
</evidence>
<dbReference type="Proteomes" id="UP001215180">
    <property type="component" value="Unassembled WGS sequence"/>
</dbReference>